<dbReference type="CDD" id="cd08863">
    <property type="entry name" value="SRPBCC_DUF1857"/>
    <property type="match status" value="1"/>
</dbReference>
<sequence>MKYEHLVEINIPGNPLIPSLTRNQLWQGLMIRAEDATFFLPGLDTCTILERGERRLQRRLNFGAAEIYDTVTWLESEWVRFDVAATESHAGGRLTISIVAPEEGHLFLRFAYETTLGEHPDDADAGYAEFVKSAYHESDIEMVRVIRMLLAEAQLH</sequence>
<dbReference type="Pfam" id="PF08982">
    <property type="entry name" value="AtaL"/>
    <property type="match status" value="1"/>
</dbReference>
<evidence type="ECO:0000313" key="2">
    <source>
        <dbReference type="Proteomes" id="UP000886689"/>
    </source>
</evidence>
<dbReference type="AlphaFoldDB" id="A0A9D7PTZ3"/>
<dbReference type="InterPro" id="IPR023393">
    <property type="entry name" value="START-like_dom_sf"/>
</dbReference>
<protein>
    <submittedName>
        <fullName evidence="1">DUF1857 family protein</fullName>
    </submittedName>
</protein>
<reference evidence="1" key="1">
    <citation type="submission" date="2020-10" db="EMBL/GenBank/DDBJ databases">
        <title>Connecting structure to function with the recovery of over 1000 high-quality activated sludge metagenome-assembled genomes encoding full-length rRNA genes using long-read sequencing.</title>
        <authorList>
            <person name="Singleton C.M."/>
            <person name="Petriglieri F."/>
            <person name="Kristensen J.M."/>
            <person name="Kirkegaard R.H."/>
            <person name="Michaelsen T.Y."/>
            <person name="Andersen M.H."/>
            <person name="Karst S.M."/>
            <person name="Dueholm M.S."/>
            <person name="Nielsen P.H."/>
            <person name="Albertsen M."/>
        </authorList>
    </citation>
    <scope>NUCLEOTIDE SEQUENCE</scope>
    <source>
        <strain evidence="1">Hirt_18-Q3-R61-65_BATAC.395</strain>
    </source>
</reference>
<dbReference type="SUPFAM" id="SSF55961">
    <property type="entry name" value="Bet v1-like"/>
    <property type="match status" value="1"/>
</dbReference>
<comment type="caution">
    <text evidence="1">The sequence shown here is derived from an EMBL/GenBank/DDBJ whole genome shotgun (WGS) entry which is preliminary data.</text>
</comment>
<dbReference type="Proteomes" id="UP000886689">
    <property type="component" value="Unassembled WGS sequence"/>
</dbReference>
<evidence type="ECO:0000313" key="1">
    <source>
        <dbReference type="EMBL" id="MBK8525239.1"/>
    </source>
</evidence>
<proteinExistence type="predicted"/>
<name>A0A9D7PTZ3_9PROT</name>
<organism evidence="1 2">
    <name type="scientific">Candidatus Proximibacter danicus</name>
    <dbReference type="NCBI Taxonomy" id="2954365"/>
    <lineage>
        <taxon>Bacteria</taxon>
        <taxon>Pseudomonadati</taxon>
        <taxon>Pseudomonadota</taxon>
        <taxon>Betaproteobacteria</taxon>
        <taxon>Candidatus Proximibacter</taxon>
    </lineage>
</organism>
<accession>A0A9D7PTZ3</accession>
<dbReference type="EMBL" id="JADJUC010000028">
    <property type="protein sequence ID" value="MBK8525239.1"/>
    <property type="molecule type" value="Genomic_DNA"/>
</dbReference>
<gene>
    <name evidence="1" type="ORF">IPL58_15110</name>
</gene>
<dbReference type="Gene3D" id="3.30.530.20">
    <property type="match status" value="1"/>
</dbReference>
<dbReference type="InterPro" id="IPR015075">
    <property type="entry name" value="AtaL"/>
</dbReference>